<dbReference type="GO" id="GO:0016614">
    <property type="term" value="F:oxidoreductase activity, acting on CH-OH group of donors"/>
    <property type="evidence" value="ECO:0007669"/>
    <property type="project" value="UniProtKB-ARBA"/>
</dbReference>
<gene>
    <name evidence="4" type="ORF">ASPCAL02349</name>
</gene>
<accession>A0A0U5CMG5</accession>
<comment type="similarity">
    <text evidence="1">Belongs to the short-chain dehydrogenases/reductases (SDR) family.</text>
</comment>
<evidence type="ECO:0000313" key="4">
    <source>
        <dbReference type="EMBL" id="CEN59908.1"/>
    </source>
</evidence>
<dbReference type="InterPro" id="IPR002347">
    <property type="entry name" value="SDR_fam"/>
</dbReference>
<reference evidence="5" key="1">
    <citation type="journal article" date="2016" name="Genome Announc.">
        <title>Draft genome sequences of fungus Aspergillus calidoustus.</title>
        <authorList>
            <person name="Horn F."/>
            <person name="Linde J."/>
            <person name="Mattern D.J."/>
            <person name="Walther G."/>
            <person name="Guthke R."/>
            <person name="Scherlach K."/>
            <person name="Martin K."/>
            <person name="Brakhage A.A."/>
            <person name="Petzke L."/>
            <person name="Valiante V."/>
        </authorList>
    </citation>
    <scope>NUCLEOTIDE SEQUENCE [LARGE SCALE GENOMIC DNA]</scope>
    <source>
        <strain evidence="5">SF006504</strain>
    </source>
</reference>
<dbReference type="PANTHER" id="PTHR48107">
    <property type="entry name" value="NADPH-DEPENDENT ALDEHYDE REDUCTASE-LIKE PROTEIN, CHLOROPLASTIC-RELATED"/>
    <property type="match status" value="1"/>
</dbReference>
<evidence type="ECO:0000313" key="5">
    <source>
        <dbReference type="Proteomes" id="UP000054771"/>
    </source>
</evidence>
<proteinExistence type="inferred from homology"/>
<keyword evidence="2" id="KW-0521">NADP</keyword>
<dbReference type="OrthoDB" id="47007at2759"/>
<dbReference type="PANTHER" id="PTHR48107:SF7">
    <property type="entry name" value="RE15974P"/>
    <property type="match status" value="1"/>
</dbReference>
<evidence type="ECO:0000256" key="3">
    <source>
        <dbReference type="ARBA" id="ARBA00023002"/>
    </source>
</evidence>
<dbReference type="STRING" id="454130.A0A0U5CMG5"/>
<dbReference type="EMBL" id="CDMC01000002">
    <property type="protein sequence ID" value="CEN59908.1"/>
    <property type="molecule type" value="Genomic_DNA"/>
</dbReference>
<sequence>MSIIDFVVLVAGASKGIGKAIALQAGKEGACVIVNYNSDAHGADEVVAEIGASRALAVQADISKPADIDRLIEASVARFGRIDVVIANAAYVPLADLEAATEDQFDMAFGVNVKGPWSLVQKSLPYLRSGSTIIFISSDLTDFSTLPPQLFLYISTKGALNLMVRSIAQTLAKRGIRVNAVSPGPTETDSFFKSNTDDSTRVLAELSPFKRLGKPDEVAAAVSLLWRPESSWISGQVVKVNGAAT</sequence>
<name>A0A0U5CMG5_ASPCI</name>
<organism evidence="4 5">
    <name type="scientific">Aspergillus calidoustus</name>
    <dbReference type="NCBI Taxonomy" id="454130"/>
    <lineage>
        <taxon>Eukaryota</taxon>
        <taxon>Fungi</taxon>
        <taxon>Dikarya</taxon>
        <taxon>Ascomycota</taxon>
        <taxon>Pezizomycotina</taxon>
        <taxon>Eurotiomycetes</taxon>
        <taxon>Eurotiomycetidae</taxon>
        <taxon>Eurotiales</taxon>
        <taxon>Aspergillaceae</taxon>
        <taxon>Aspergillus</taxon>
        <taxon>Aspergillus subgen. Nidulantes</taxon>
    </lineage>
</organism>
<evidence type="ECO:0000256" key="1">
    <source>
        <dbReference type="ARBA" id="ARBA00006484"/>
    </source>
</evidence>
<protein>
    <submittedName>
        <fullName evidence="4">Uncharacterized protein</fullName>
    </submittedName>
</protein>
<dbReference type="SUPFAM" id="SSF51735">
    <property type="entry name" value="NAD(P)-binding Rossmann-fold domains"/>
    <property type="match status" value="1"/>
</dbReference>
<dbReference type="FunFam" id="3.40.50.720:FF:000084">
    <property type="entry name" value="Short-chain dehydrogenase reductase"/>
    <property type="match status" value="1"/>
</dbReference>
<keyword evidence="3" id="KW-0560">Oxidoreductase</keyword>
<dbReference type="AlphaFoldDB" id="A0A0U5CMG5"/>
<dbReference type="Gene3D" id="3.40.50.720">
    <property type="entry name" value="NAD(P)-binding Rossmann-like Domain"/>
    <property type="match status" value="1"/>
</dbReference>
<dbReference type="InterPro" id="IPR036291">
    <property type="entry name" value="NAD(P)-bd_dom_sf"/>
</dbReference>
<keyword evidence="5" id="KW-1185">Reference proteome</keyword>
<dbReference type="OMA" id="WRPESSW"/>
<dbReference type="Proteomes" id="UP000054771">
    <property type="component" value="Unassembled WGS sequence"/>
</dbReference>
<dbReference type="PRINTS" id="PR00081">
    <property type="entry name" value="GDHRDH"/>
</dbReference>
<evidence type="ECO:0000256" key="2">
    <source>
        <dbReference type="ARBA" id="ARBA00022857"/>
    </source>
</evidence>
<dbReference type="Pfam" id="PF13561">
    <property type="entry name" value="adh_short_C2"/>
    <property type="match status" value="1"/>
</dbReference>